<protein>
    <submittedName>
        <fullName evidence="3">Uncharacterized protein</fullName>
    </submittedName>
</protein>
<keyword evidence="2" id="KW-1185">Reference proteome</keyword>
<dbReference type="WBParaSite" id="Minc3s02055g28000">
    <property type="protein sequence ID" value="Minc3s02055g28000"/>
    <property type="gene ID" value="Minc3s02055g28000"/>
</dbReference>
<evidence type="ECO:0000313" key="2">
    <source>
        <dbReference type="Proteomes" id="UP000887563"/>
    </source>
</evidence>
<dbReference type="Proteomes" id="UP000887563">
    <property type="component" value="Unplaced"/>
</dbReference>
<accession>A0A914MJZ6</accession>
<sequence length="96" mass="10802">MNPGTSGSQPGGMYLGESSGSQQPFSQLDPEIRQLLEKFGNSEPNPRIRRRQLKNQENMQVIDTIAKQYDNLLSANNELNNEFMNSCTRVQNNPMG</sequence>
<evidence type="ECO:0000256" key="1">
    <source>
        <dbReference type="SAM" id="MobiDB-lite"/>
    </source>
</evidence>
<dbReference type="AlphaFoldDB" id="A0A914MJZ6"/>
<organism evidence="2 3">
    <name type="scientific">Meloidogyne incognita</name>
    <name type="common">Southern root-knot nematode worm</name>
    <name type="synonym">Oxyuris incognita</name>
    <dbReference type="NCBI Taxonomy" id="6306"/>
    <lineage>
        <taxon>Eukaryota</taxon>
        <taxon>Metazoa</taxon>
        <taxon>Ecdysozoa</taxon>
        <taxon>Nematoda</taxon>
        <taxon>Chromadorea</taxon>
        <taxon>Rhabditida</taxon>
        <taxon>Tylenchina</taxon>
        <taxon>Tylenchomorpha</taxon>
        <taxon>Tylenchoidea</taxon>
        <taxon>Meloidogynidae</taxon>
        <taxon>Meloidogyninae</taxon>
        <taxon>Meloidogyne</taxon>
        <taxon>Meloidogyne incognita group</taxon>
    </lineage>
</organism>
<evidence type="ECO:0000313" key="3">
    <source>
        <dbReference type="WBParaSite" id="Minc3s02055g28000"/>
    </source>
</evidence>
<proteinExistence type="predicted"/>
<reference evidence="3" key="1">
    <citation type="submission" date="2022-11" db="UniProtKB">
        <authorList>
            <consortium name="WormBaseParasite"/>
        </authorList>
    </citation>
    <scope>IDENTIFICATION</scope>
</reference>
<feature type="region of interest" description="Disordered" evidence="1">
    <location>
        <begin position="1"/>
        <end position="30"/>
    </location>
</feature>
<name>A0A914MJZ6_MELIC</name>